<dbReference type="AlphaFoldDB" id="A0A955L5U8"/>
<dbReference type="Proteomes" id="UP000783287">
    <property type="component" value="Unassembled WGS sequence"/>
</dbReference>
<dbReference type="EMBL" id="JAGQLK010000098">
    <property type="protein sequence ID" value="MCA9383605.1"/>
    <property type="molecule type" value="Genomic_DNA"/>
</dbReference>
<dbReference type="InterPro" id="IPR027417">
    <property type="entry name" value="P-loop_NTPase"/>
</dbReference>
<evidence type="ECO:0000313" key="2">
    <source>
        <dbReference type="Proteomes" id="UP000783287"/>
    </source>
</evidence>
<comment type="caution">
    <text evidence="1">The sequence shown here is derived from an EMBL/GenBank/DDBJ whole genome shotgun (WGS) entry which is preliminary data.</text>
</comment>
<proteinExistence type="predicted"/>
<protein>
    <submittedName>
        <fullName evidence="1">Uncharacterized protein</fullName>
    </submittedName>
</protein>
<organism evidence="1 2">
    <name type="scientific">Candidatus Dojkabacteria bacterium</name>
    <dbReference type="NCBI Taxonomy" id="2099670"/>
    <lineage>
        <taxon>Bacteria</taxon>
        <taxon>Candidatus Dojkabacteria</taxon>
    </lineage>
</organism>
<name>A0A955L5U8_9BACT</name>
<reference evidence="1" key="1">
    <citation type="submission" date="2020-04" db="EMBL/GenBank/DDBJ databases">
        <authorList>
            <person name="Zhang T."/>
        </authorList>
    </citation>
    <scope>NUCLEOTIDE SEQUENCE</scope>
    <source>
        <strain evidence="1">HKST-UBA14</strain>
    </source>
</reference>
<accession>A0A955L5U8</accession>
<evidence type="ECO:0000313" key="1">
    <source>
        <dbReference type="EMBL" id="MCA9383605.1"/>
    </source>
</evidence>
<dbReference type="SUPFAM" id="SSF52540">
    <property type="entry name" value="P-loop containing nucleoside triphosphate hydrolases"/>
    <property type="match status" value="1"/>
</dbReference>
<gene>
    <name evidence="1" type="ORF">KC909_04510</name>
</gene>
<sequence>MEERVLVLAYPGTGKTYLADNFENVSDFEFQHYRYDYGEYKDLPLEQLKGRTEIRTIKPAWPDNFFEALDAEIQEREVVLVPFATSLLEILDYLASTSNVRIIFAIQNRNSFENLAQSFRNRGNSEEFVERRRNDFQKCHDVIADSKFEKVYIEDDEFLYDALLKAGINFKQGVGFKNYH</sequence>
<reference evidence="1" key="2">
    <citation type="journal article" date="2021" name="Microbiome">
        <title>Successional dynamics and alternative stable states in a saline activated sludge microbial community over 9 years.</title>
        <authorList>
            <person name="Wang Y."/>
            <person name="Ye J."/>
            <person name="Ju F."/>
            <person name="Liu L."/>
            <person name="Boyd J.A."/>
            <person name="Deng Y."/>
            <person name="Parks D.H."/>
            <person name="Jiang X."/>
            <person name="Yin X."/>
            <person name="Woodcroft B.J."/>
            <person name="Tyson G.W."/>
            <person name="Hugenholtz P."/>
            <person name="Polz M.F."/>
            <person name="Zhang T."/>
        </authorList>
    </citation>
    <scope>NUCLEOTIDE SEQUENCE</scope>
    <source>
        <strain evidence="1">HKST-UBA14</strain>
    </source>
</reference>